<dbReference type="Proteomes" id="UP001610861">
    <property type="component" value="Unassembled WGS sequence"/>
</dbReference>
<dbReference type="RefSeq" id="WP_397558614.1">
    <property type="nucleotide sequence ID" value="NZ_JBIQWL010000018.1"/>
</dbReference>
<dbReference type="EMBL" id="JBIQWL010000018">
    <property type="protein sequence ID" value="MFH8253188.1"/>
    <property type="molecule type" value="Genomic_DNA"/>
</dbReference>
<organism evidence="1 2">
    <name type="scientific">Microbacterium alkaliflavum</name>
    <dbReference type="NCBI Taxonomy" id="3248839"/>
    <lineage>
        <taxon>Bacteria</taxon>
        <taxon>Bacillati</taxon>
        <taxon>Actinomycetota</taxon>
        <taxon>Actinomycetes</taxon>
        <taxon>Micrococcales</taxon>
        <taxon>Microbacteriaceae</taxon>
        <taxon>Microbacterium</taxon>
    </lineage>
</organism>
<evidence type="ECO:0000313" key="2">
    <source>
        <dbReference type="Proteomes" id="UP001610861"/>
    </source>
</evidence>
<proteinExistence type="predicted"/>
<gene>
    <name evidence="1" type="ORF">ACH3VR_22675</name>
</gene>
<evidence type="ECO:0008006" key="3">
    <source>
        <dbReference type="Google" id="ProtNLM"/>
    </source>
</evidence>
<protein>
    <recommendedName>
        <fullName evidence="3">HNH endonuclease</fullName>
    </recommendedName>
</protein>
<name>A0ABW7QFP4_9MICO</name>
<accession>A0ABW7QFP4</accession>
<sequence length="300" mass="32547">MGSRFPGQACVFCPNPSVGVGEHVWPAWFIAEFHGQGPFTTSRAGVPYTKRDGKTPLTADALFGVHVPACEECNAALDTTIEKPAKPVVRRLLTHADSMGELILSADDCAALARWLLKVGLLSAHPAAEHDHPGLQRDTGVPRLATIRPEWLDWIRTGAAPPDGFSVFLTRRDLRGEDPAAEIEQHIILPKLVVDGEDRDFMSRSFGFAGVNVAIVWHPGWPLQHAQVDAGRAVLLWPHPDEVDFGAVPQVSPKELAFWDGSIGSIRVTADQLARIAQRPLSVDSDPIQAFFGSIAESAP</sequence>
<evidence type="ECO:0000313" key="1">
    <source>
        <dbReference type="EMBL" id="MFH8253188.1"/>
    </source>
</evidence>
<keyword evidence="2" id="KW-1185">Reference proteome</keyword>
<comment type="caution">
    <text evidence="1">The sequence shown here is derived from an EMBL/GenBank/DDBJ whole genome shotgun (WGS) entry which is preliminary data.</text>
</comment>
<reference evidence="1 2" key="1">
    <citation type="submission" date="2024-09" db="EMBL/GenBank/DDBJ databases">
        <authorList>
            <person name="Pan X."/>
        </authorList>
    </citation>
    <scope>NUCLEOTIDE SEQUENCE [LARGE SCALE GENOMIC DNA]</scope>
    <source>
        <strain evidence="1 2">B2969</strain>
    </source>
</reference>